<accession>A0A9W5TD81</accession>
<keyword evidence="2" id="KW-1185">Reference proteome</keyword>
<dbReference type="Proteomes" id="UP001057455">
    <property type="component" value="Unassembled WGS sequence"/>
</dbReference>
<comment type="caution">
    <text evidence="1">The sequence shown here is derived from an EMBL/GenBank/DDBJ whole genome shotgun (WGS) entry which is preliminary data.</text>
</comment>
<dbReference type="EMBL" id="BLIY01000014">
    <property type="protein sequence ID" value="GFE54302.1"/>
    <property type="molecule type" value="Genomic_DNA"/>
</dbReference>
<dbReference type="PANTHER" id="PTHR37935">
    <property type="entry name" value="CHROMOSOME UNDETERMINED SCAFFOLD_14, WHOLE GENOME SHOTGUN SEQUENCE"/>
    <property type="match status" value="1"/>
</dbReference>
<sequence length="437" mass="49147">MIPPGSYFQPLYRRLSTRLHPPGEPGASLNHSQHNVPRVSCDYRKLWSPVSSPGQDSTYDRQRGTPGVGHIFYRPASGRSCLRSHGHVMGVSAYIGYQDHLVTGLGFVRYCSRLMSGSPQKNGHLHNVDSLKNTRVTNPDHDWSTLEERIAKHTAAAIADYLQTNNMFTKQSSKWSSAGWVLLVFVACGLTVLYVESVRQSLSEATGNAAGGLLHSKAFVDQSMRFLHRLSEDYLNSPETEQLFRKKFEELLINSQDALHEAVKRVLRDEDVINVAYDLSQEVSAQLCRDPEVIELVGQLLLDAIYTETAVNGAANWFVDLTQRDDVCNSLEALLCDRVFADAKIQLEALNFCKDVTSRFLRDQETRRESLLFIKSLLERPSLQAQLSQALLGVVKHSIYPRWLISQEGPSLTGFPKHIDKQERPSESPSSVSLRFF</sequence>
<reference evidence="1" key="1">
    <citation type="submission" date="2019-12" db="EMBL/GenBank/DDBJ databases">
        <title>Genome sequence of Babesia ovis.</title>
        <authorList>
            <person name="Yamagishi J."/>
            <person name="Sevinc F."/>
            <person name="Xuan X."/>
        </authorList>
    </citation>
    <scope>NUCLEOTIDE SEQUENCE</scope>
    <source>
        <strain evidence="1">Selcuk</strain>
    </source>
</reference>
<evidence type="ECO:0000313" key="2">
    <source>
        <dbReference type="Proteomes" id="UP001057455"/>
    </source>
</evidence>
<protein>
    <submittedName>
        <fullName evidence="1">Uncharacterized protein</fullName>
    </submittedName>
</protein>
<evidence type="ECO:0000313" key="1">
    <source>
        <dbReference type="EMBL" id="GFE54302.1"/>
    </source>
</evidence>
<dbReference type="OrthoDB" id="366245at2759"/>
<gene>
    <name evidence="1" type="ORF">BaOVIS_017060</name>
</gene>
<dbReference type="AlphaFoldDB" id="A0A9W5TD81"/>
<name>A0A9W5TD81_BABOV</name>
<dbReference type="PANTHER" id="PTHR37935:SF1">
    <property type="entry name" value="CHROMOSOME UNDETERMINED SCAFFOLD_14, WHOLE GENOME SHOTGUN SEQUENCE"/>
    <property type="match status" value="1"/>
</dbReference>
<organism evidence="1 2">
    <name type="scientific">Babesia ovis</name>
    <dbReference type="NCBI Taxonomy" id="5869"/>
    <lineage>
        <taxon>Eukaryota</taxon>
        <taxon>Sar</taxon>
        <taxon>Alveolata</taxon>
        <taxon>Apicomplexa</taxon>
        <taxon>Aconoidasida</taxon>
        <taxon>Piroplasmida</taxon>
        <taxon>Babesiidae</taxon>
        <taxon>Babesia</taxon>
    </lineage>
</organism>
<proteinExistence type="predicted"/>